<accession>A0A150Q7X7</accession>
<dbReference type="PANTHER" id="PTHR36124:SF1">
    <property type="entry name" value="ER-BOUND OXYGENASE MPAB_MPAB'_RUBBER OXYGENASE CATALYTIC DOMAIN-CONTAINING PROTEIN"/>
    <property type="match status" value="1"/>
</dbReference>
<gene>
    <name evidence="2" type="ORF">BE15_09340</name>
</gene>
<comment type="caution">
    <text evidence="2">The sequence shown here is derived from an EMBL/GenBank/DDBJ whole genome shotgun (WGS) entry which is preliminary data.</text>
</comment>
<organism evidence="2 3">
    <name type="scientific">Sorangium cellulosum</name>
    <name type="common">Polyangium cellulosum</name>
    <dbReference type="NCBI Taxonomy" id="56"/>
    <lineage>
        <taxon>Bacteria</taxon>
        <taxon>Pseudomonadati</taxon>
        <taxon>Myxococcota</taxon>
        <taxon>Polyangia</taxon>
        <taxon>Polyangiales</taxon>
        <taxon>Polyangiaceae</taxon>
        <taxon>Sorangium</taxon>
    </lineage>
</organism>
<dbReference type="InterPro" id="IPR018713">
    <property type="entry name" value="MPAB/Lcp_cat_dom"/>
</dbReference>
<dbReference type="AlphaFoldDB" id="A0A150Q7X7"/>
<evidence type="ECO:0000259" key="1">
    <source>
        <dbReference type="Pfam" id="PF09995"/>
    </source>
</evidence>
<evidence type="ECO:0000313" key="3">
    <source>
        <dbReference type="Proteomes" id="UP000075260"/>
    </source>
</evidence>
<sequence length="288" mass="34078">MRWPPPASRSRHAIRDHIEANLDPVEDHQEITFLSTCYDFPWDTQRALELALIRVFGIAKSSPLLVRTGEFLERTQKRYDDTVLILSEMLENGYDSERGRAALRRMNQQHRRYTIPNDEYLYTLSTFVFEPVRWNERFAWRPLTEKEKLATYHYWKQVGALMNIRDIPPSYEAFERFNVDFEAEHMRFSEDNRRLAVATRDLMLSWMLPRALRPLGARVVHAIFDDRLLDALGLPRPSPALRRLVEGALRARGPVLRAMPRRREPRLLTRKKTRTYPDGYRIEDLGAR</sequence>
<proteinExistence type="predicted"/>
<dbReference type="RefSeq" id="WP_061612028.1">
    <property type="nucleotide sequence ID" value="NZ_JEMA01000974.1"/>
</dbReference>
<reference evidence="2 3" key="1">
    <citation type="submission" date="2014-02" db="EMBL/GenBank/DDBJ databases">
        <title>The small core and large imbalanced accessory genome model reveals a collaborative survival strategy of Sorangium cellulosum strains in nature.</title>
        <authorList>
            <person name="Han K."/>
            <person name="Peng R."/>
            <person name="Blom J."/>
            <person name="Li Y.-Z."/>
        </authorList>
    </citation>
    <scope>NUCLEOTIDE SEQUENCE [LARGE SCALE GENOMIC DNA]</scope>
    <source>
        <strain evidence="2 3">So0008-312</strain>
    </source>
</reference>
<dbReference type="OrthoDB" id="836517at2"/>
<name>A0A150Q7X7_SORCE</name>
<dbReference type="PANTHER" id="PTHR36124">
    <property type="match status" value="1"/>
</dbReference>
<dbReference type="EMBL" id="JEMA01000974">
    <property type="protein sequence ID" value="KYF63718.1"/>
    <property type="molecule type" value="Genomic_DNA"/>
</dbReference>
<evidence type="ECO:0000313" key="2">
    <source>
        <dbReference type="EMBL" id="KYF63718.1"/>
    </source>
</evidence>
<dbReference type="InterPro" id="IPR046366">
    <property type="entry name" value="MPAB"/>
</dbReference>
<dbReference type="GO" id="GO:0016491">
    <property type="term" value="F:oxidoreductase activity"/>
    <property type="evidence" value="ECO:0007669"/>
    <property type="project" value="InterPro"/>
</dbReference>
<protein>
    <recommendedName>
        <fullName evidence="1">ER-bound oxygenase mpaB/mpaB'/Rubber oxygenase catalytic domain-containing protein</fullName>
    </recommendedName>
</protein>
<dbReference type="Proteomes" id="UP000075260">
    <property type="component" value="Unassembled WGS sequence"/>
</dbReference>
<dbReference type="Pfam" id="PF09995">
    <property type="entry name" value="MPAB_Lcp_cat"/>
    <property type="match status" value="1"/>
</dbReference>
<feature type="domain" description="ER-bound oxygenase mpaB/mpaB'/Rubber oxygenase catalytic" evidence="1">
    <location>
        <begin position="70"/>
        <end position="250"/>
    </location>
</feature>